<dbReference type="AlphaFoldDB" id="A0A409WC24"/>
<evidence type="ECO:0000256" key="1">
    <source>
        <dbReference type="SAM" id="MobiDB-lite"/>
    </source>
</evidence>
<feature type="region of interest" description="Disordered" evidence="1">
    <location>
        <begin position="192"/>
        <end position="218"/>
    </location>
</feature>
<reference evidence="2 3" key="1">
    <citation type="journal article" date="2018" name="Evol. Lett.">
        <title>Horizontal gene cluster transfer increased hallucinogenic mushroom diversity.</title>
        <authorList>
            <person name="Reynolds H.T."/>
            <person name="Vijayakumar V."/>
            <person name="Gluck-Thaler E."/>
            <person name="Korotkin H.B."/>
            <person name="Matheny P.B."/>
            <person name="Slot J.C."/>
        </authorList>
    </citation>
    <scope>NUCLEOTIDE SEQUENCE [LARGE SCALE GENOMIC DNA]</scope>
    <source>
        <strain evidence="2 3">2629</strain>
    </source>
</reference>
<protein>
    <submittedName>
        <fullName evidence="2">Uncharacterized protein</fullName>
    </submittedName>
</protein>
<dbReference type="EMBL" id="NHTK01005615">
    <property type="protein sequence ID" value="PPQ76036.1"/>
    <property type="molecule type" value="Genomic_DNA"/>
</dbReference>
<dbReference type="InParanoid" id="A0A409WC24"/>
<gene>
    <name evidence="2" type="ORF">CVT24_006696</name>
</gene>
<comment type="caution">
    <text evidence="2">The sequence shown here is derived from an EMBL/GenBank/DDBJ whole genome shotgun (WGS) entry which is preliminary data.</text>
</comment>
<proteinExistence type="predicted"/>
<name>A0A409WC24_9AGAR</name>
<accession>A0A409WC24</accession>
<dbReference type="Proteomes" id="UP000284842">
    <property type="component" value="Unassembled WGS sequence"/>
</dbReference>
<keyword evidence="3" id="KW-1185">Reference proteome</keyword>
<organism evidence="2 3">
    <name type="scientific">Panaeolus cyanescens</name>
    <dbReference type="NCBI Taxonomy" id="181874"/>
    <lineage>
        <taxon>Eukaryota</taxon>
        <taxon>Fungi</taxon>
        <taxon>Dikarya</taxon>
        <taxon>Basidiomycota</taxon>
        <taxon>Agaricomycotina</taxon>
        <taxon>Agaricomycetes</taxon>
        <taxon>Agaricomycetidae</taxon>
        <taxon>Agaricales</taxon>
        <taxon>Agaricineae</taxon>
        <taxon>Galeropsidaceae</taxon>
        <taxon>Panaeolus</taxon>
    </lineage>
</organism>
<evidence type="ECO:0000313" key="3">
    <source>
        <dbReference type="Proteomes" id="UP000284842"/>
    </source>
</evidence>
<sequence>MPTSPASKAQATDANTTMPDKVGSTVPFLTVGRDAEPVYIHHIERAYIGFDRLRIDSDTVPQESAEDTTKFHPDGCTPVSAFNAALFENTTREIRDLVKDTRTAANDMSTIVRALQAEQITFRILIESLLRDRHSVFSLPSPKASRSHSPSDTCEKAFDADVSNLTEDNTNARDAASNGSIISHLTSDFYSDPEDEHTSWNPFTLPSPRGSFYQSTSV</sequence>
<evidence type="ECO:0000313" key="2">
    <source>
        <dbReference type="EMBL" id="PPQ76036.1"/>
    </source>
</evidence>